<evidence type="ECO:0000256" key="3">
    <source>
        <dbReference type="ARBA" id="ARBA00022729"/>
    </source>
</evidence>
<dbReference type="PANTHER" id="PTHR30024">
    <property type="entry name" value="ALIPHATIC SULFONATES-BINDING PROTEIN-RELATED"/>
    <property type="match status" value="1"/>
</dbReference>
<evidence type="ECO:0000259" key="6">
    <source>
        <dbReference type="Pfam" id="PF09084"/>
    </source>
</evidence>
<comment type="caution">
    <text evidence="7">The sequence shown here is derived from an EMBL/GenBank/DDBJ whole genome shotgun (WGS) entry which is preliminary data.</text>
</comment>
<feature type="domain" description="SsuA/THI5-like" evidence="6">
    <location>
        <begin position="67"/>
        <end position="282"/>
    </location>
</feature>
<dbReference type="GO" id="GO:0042918">
    <property type="term" value="P:alkanesulfonate transmembrane transport"/>
    <property type="evidence" value="ECO:0007669"/>
    <property type="project" value="TreeGrafter"/>
</dbReference>
<dbReference type="AlphaFoldDB" id="A0A4V2YW79"/>
<dbReference type="RefSeq" id="WP_132197375.1">
    <property type="nucleotide sequence ID" value="NZ_SMKY01000045.1"/>
</dbReference>
<organism evidence="7 8">
    <name type="scientific">Actinomadura darangshiensis</name>
    <dbReference type="NCBI Taxonomy" id="705336"/>
    <lineage>
        <taxon>Bacteria</taxon>
        <taxon>Bacillati</taxon>
        <taxon>Actinomycetota</taxon>
        <taxon>Actinomycetes</taxon>
        <taxon>Streptosporangiales</taxon>
        <taxon>Thermomonosporaceae</taxon>
        <taxon>Actinomadura</taxon>
    </lineage>
</organism>
<evidence type="ECO:0000256" key="4">
    <source>
        <dbReference type="SAM" id="MobiDB-lite"/>
    </source>
</evidence>
<evidence type="ECO:0000256" key="1">
    <source>
        <dbReference type="ARBA" id="ARBA00004418"/>
    </source>
</evidence>
<dbReference type="OrthoDB" id="5348911at2"/>
<dbReference type="SUPFAM" id="SSF53850">
    <property type="entry name" value="Periplasmic binding protein-like II"/>
    <property type="match status" value="1"/>
</dbReference>
<evidence type="ECO:0000313" key="7">
    <source>
        <dbReference type="EMBL" id="TDD84387.1"/>
    </source>
</evidence>
<feature type="region of interest" description="Disordered" evidence="4">
    <location>
        <begin position="1"/>
        <end position="20"/>
    </location>
</feature>
<name>A0A4V2YW79_9ACTN</name>
<comment type="similarity">
    <text evidence="2">Belongs to the bacterial solute-binding protein SsuA/TauA family.</text>
</comment>
<comment type="subcellular location">
    <subcellularLocation>
        <location evidence="1">Periplasm</location>
    </subcellularLocation>
</comment>
<dbReference type="EMBL" id="SMKY01000045">
    <property type="protein sequence ID" value="TDD84387.1"/>
    <property type="molecule type" value="Genomic_DNA"/>
</dbReference>
<evidence type="ECO:0000313" key="8">
    <source>
        <dbReference type="Proteomes" id="UP000295578"/>
    </source>
</evidence>
<proteinExistence type="inferred from homology"/>
<dbReference type="PANTHER" id="PTHR30024:SF47">
    <property type="entry name" value="TAURINE-BINDING PERIPLASMIC PROTEIN"/>
    <property type="match status" value="1"/>
</dbReference>
<keyword evidence="3 5" id="KW-0732">Signal</keyword>
<dbReference type="Proteomes" id="UP000295578">
    <property type="component" value="Unassembled WGS sequence"/>
</dbReference>
<dbReference type="InterPro" id="IPR015168">
    <property type="entry name" value="SsuA/THI5"/>
</dbReference>
<gene>
    <name evidence="7" type="ORF">E1293_13035</name>
</gene>
<accession>A0A4V2YW79</accession>
<keyword evidence="8" id="KW-1185">Reference proteome</keyword>
<feature type="signal peptide" evidence="5">
    <location>
        <begin position="1"/>
        <end position="39"/>
    </location>
</feature>
<dbReference type="Pfam" id="PF09084">
    <property type="entry name" value="NMT1"/>
    <property type="match status" value="1"/>
</dbReference>
<evidence type="ECO:0000256" key="2">
    <source>
        <dbReference type="ARBA" id="ARBA00010742"/>
    </source>
</evidence>
<protein>
    <submittedName>
        <fullName evidence="7">ABC transporter substrate-binding protein</fullName>
    </submittedName>
</protein>
<evidence type="ECO:0000256" key="5">
    <source>
        <dbReference type="SAM" id="SignalP"/>
    </source>
</evidence>
<reference evidence="7 8" key="1">
    <citation type="submission" date="2019-03" db="EMBL/GenBank/DDBJ databases">
        <title>Draft genome sequences of novel Actinobacteria.</title>
        <authorList>
            <person name="Sahin N."/>
            <person name="Ay H."/>
            <person name="Saygin H."/>
        </authorList>
    </citation>
    <scope>NUCLEOTIDE SEQUENCE [LARGE SCALE GENOMIC DNA]</scope>
    <source>
        <strain evidence="7 8">DSM 45941</strain>
    </source>
</reference>
<feature type="chain" id="PRO_5039671574" evidence="5">
    <location>
        <begin position="40"/>
        <end position="359"/>
    </location>
</feature>
<dbReference type="GO" id="GO:0042597">
    <property type="term" value="C:periplasmic space"/>
    <property type="evidence" value="ECO:0007669"/>
    <property type="project" value="UniProtKB-SubCell"/>
</dbReference>
<sequence>MRNLSSPTGPTSRGPVRRRRPRVLAPAAALLLGSALLTACGDSSDSGGSTTVSIGSNGNIFSMSLELAQSGGYFEKRGVKVKLVQVTSSTGTAALQSGSIQFLNNSPNGFMSALAKKVPETAVALTGGGNPLGLVVSKKFADAHRLTAETPGEQVARALDGSKGGASSPNTKAESSLFLQKRGVDPTKVKWVSLPSASANKAALTSGQIDWFVTSEPIPLQIQNDGDGVVVVDPKKAPEWSAAQAGYGEFLVANKRYLADNGETTKKVVAAVQEATNYLGTHGADATVLNVARKAMSGIPDPVLKSSIELVEWPKAAAMDQAGWTKTAAFVHSLGEGSAETKVTKDDWTNQYVTEGGQS</sequence>
<dbReference type="Gene3D" id="3.40.190.10">
    <property type="entry name" value="Periplasmic binding protein-like II"/>
    <property type="match status" value="2"/>
</dbReference>